<dbReference type="AlphaFoldDB" id="A0A6J4V968"/>
<evidence type="ECO:0008006" key="2">
    <source>
        <dbReference type="Google" id="ProtNLM"/>
    </source>
</evidence>
<dbReference type="EMBL" id="CADCWO010000097">
    <property type="protein sequence ID" value="CAA9571772.1"/>
    <property type="molecule type" value="Genomic_DNA"/>
</dbReference>
<accession>A0A6J4V968</accession>
<reference evidence="1" key="1">
    <citation type="submission" date="2020-02" db="EMBL/GenBank/DDBJ databases">
        <authorList>
            <person name="Meier V. D."/>
        </authorList>
    </citation>
    <scope>NUCLEOTIDE SEQUENCE</scope>
    <source>
        <strain evidence="1">AVDCRST_MAG81</strain>
    </source>
</reference>
<protein>
    <recommendedName>
        <fullName evidence="2">Mobile element protein</fullName>
    </recommendedName>
</protein>
<organism evidence="1">
    <name type="scientific">uncultured Synechococcales cyanobacterium</name>
    <dbReference type="NCBI Taxonomy" id="1936017"/>
    <lineage>
        <taxon>Bacteria</taxon>
        <taxon>Bacillati</taxon>
        <taxon>Cyanobacteriota</taxon>
        <taxon>Cyanophyceae</taxon>
        <taxon>Synechococcales</taxon>
        <taxon>environmental samples</taxon>
    </lineage>
</organism>
<name>A0A6J4V968_9CYAN</name>
<sequence length="38" mass="4217">MRFATKTGLAKEMLQSAIKAGIRPAWFVADEVYSRDAS</sequence>
<gene>
    <name evidence="1" type="ORF">AVDCRST_MAG81-1702</name>
</gene>
<evidence type="ECO:0000313" key="1">
    <source>
        <dbReference type="EMBL" id="CAA9571772.1"/>
    </source>
</evidence>
<proteinExistence type="predicted"/>